<feature type="region of interest" description="Disordered" evidence="1">
    <location>
        <begin position="126"/>
        <end position="160"/>
    </location>
</feature>
<evidence type="ECO:0000313" key="4">
    <source>
        <dbReference type="Proteomes" id="UP000186601"/>
    </source>
</evidence>
<dbReference type="InterPro" id="IPR013328">
    <property type="entry name" value="6PGD_dom2"/>
</dbReference>
<proteinExistence type="predicted"/>
<dbReference type="OrthoDB" id="3609at2759"/>
<dbReference type="Pfam" id="PF08546">
    <property type="entry name" value="ApbA_C"/>
    <property type="match status" value="1"/>
</dbReference>
<dbReference type="PANTHER" id="PTHR21708">
    <property type="entry name" value="PROBABLE 2-DEHYDROPANTOATE 2-REDUCTASE"/>
    <property type="match status" value="1"/>
</dbReference>
<name>A0A2R6NSC5_9APHY</name>
<evidence type="ECO:0000256" key="1">
    <source>
        <dbReference type="SAM" id="MobiDB-lite"/>
    </source>
</evidence>
<dbReference type="STRING" id="98765.A0A2R6NSC5"/>
<protein>
    <recommendedName>
        <fullName evidence="2">Ketopantoate reductase C-terminal domain-containing protein</fullName>
    </recommendedName>
</protein>
<dbReference type="Proteomes" id="UP000186601">
    <property type="component" value="Unassembled WGS sequence"/>
</dbReference>
<dbReference type="Gene3D" id="1.10.1040.10">
    <property type="entry name" value="N-(1-d-carboxylethyl)-l-norvaline Dehydrogenase, domain 2"/>
    <property type="match status" value="1"/>
</dbReference>
<sequence>MQNGLGVERDLYDALKKINGSEEPRIISTAVWIGTRMLNKNTVEHNEFDRVSMGVYRPDSTTVTNTTAETALLTEFADILKAGGSDVIVVPEIQRIKYSKNLWNCVFGTTAAISRCALPTVFRSPHMDPGSSNSEPLPSTTTTSVDDGRSPSQLATAEVPSRTSIIKENTIPFIYDALTEMYTLGLKLFPASEAGPGLDPDIVSNTLKTTAALHTRTDSTHRPSMLVDVEMGRPMELDVVVGEVVRMGRKMEVQMPVCDI</sequence>
<dbReference type="InterPro" id="IPR013752">
    <property type="entry name" value="KPA_reductase"/>
</dbReference>
<evidence type="ECO:0000313" key="3">
    <source>
        <dbReference type="EMBL" id="PSR75785.1"/>
    </source>
</evidence>
<keyword evidence="4" id="KW-1185">Reference proteome</keyword>
<reference evidence="3 4" key="1">
    <citation type="submission" date="2018-02" db="EMBL/GenBank/DDBJ databases">
        <title>Genome sequence of the basidiomycete white-rot fungus Phlebia centrifuga.</title>
        <authorList>
            <person name="Granchi Z."/>
            <person name="Peng M."/>
            <person name="de Vries R.P."/>
            <person name="Hilden K."/>
            <person name="Makela M.R."/>
            <person name="Grigoriev I."/>
            <person name="Riley R."/>
        </authorList>
    </citation>
    <scope>NUCLEOTIDE SEQUENCE [LARGE SCALE GENOMIC DNA]</scope>
    <source>
        <strain evidence="3 4">FBCC195</strain>
    </source>
</reference>
<dbReference type="InterPro" id="IPR051402">
    <property type="entry name" value="KPR-Related"/>
</dbReference>
<feature type="domain" description="Ketopantoate reductase C-terminal" evidence="2">
    <location>
        <begin position="206"/>
        <end position="259"/>
    </location>
</feature>
<feature type="compositionally biased region" description="Polar residues" evidence="1">
    <location>
        <begin position="130"/>
        <end position="160"/>
    </location>
</feature>
<accession>A0A2R6NSC5</accession>
<dbReference type="Gene3D" id="3.40.50.720">
    <property type="entry name" value="NAD(P)-binding Rossmann-like Domain"/>
    <property type="match status" value="1"/>
</dbReference>
<dbReference type="GO" id="GO:0005737">
    <property type="term" value="C:cytoplasm"/>
    <property type="evidence" value="ECO:0007669"/>
    <property type="project" value="TreeGrafter"/>
</dbReference>
<dbReference type="AlphaFoldDB" id="A0A2R6NSC5"/>
<dbReference type="PANTHER" id="PTHR21708:SF43">
    <property type="entry name" value="KETOPANTOATE REDUCTASE C-TERMINAL DOMAIN-CONTAINING PROTEIN"/>
    <property type="match status" value="1"/>
</dbReference>
<gene>
    <name evidence="3" type="ORF">PHLCEN_2v8902</name>
</gene>
<dbReference type="EMBL" id="MLYV02000879">
    <property type="protein sequence ID" value="PSR75785.1"/>
    <property type="molecule type" value="Genomic_DNA"/>
</dbReference>
<evidence type="ECO:0000259" key="2">
    <source>
        <dbReference type="Pfam" id="PF08546"/>
    </source>
</evidence>
<dbReference type="InterPro" id="IPR008927">
    <property type="entry name" value="6-PGluconate_DH-like_C_sf"/>
</dbReference>
<dbReference type="SUPFAM" id="SSF48179">
    <property type="entry name" value="6-phosphogluconate dehydrogenase C-terminal domain-like"/>
    <property type="match status" value="1"/>
</dbReference>
<organism evidence="3 4">
    <name type="scientific">Hermanssonia centrifuga</name>
    <dbReference type="NCBI Taxonomy" id="98765"/>
    <lineage>
        <taxon>Eukaryota</taxon>
        <taxon>Fungi</taxon>
        <taxon>Dikarya</taxon>
        <taxon>Basidiomycota</taxon>
        <taxon>Agaricomycotina</taxon>
        <taxon>Agaricomycetes</taxon>
        <taxon>Polyporales</taxon>
        <taxon>Meruliaceae</taxon>
        <taxon>Hermanssonia</taxon>
    </lineage>
</organism>
<comment type="caution">
    <text evidence="3">The sequence shown here is derived from an EMBL/GenBank/DDBJ whole genome shotgun (WGS) entry which is preliminary data.</text>
</comment>